<protein>
    <submittedName>
        <fullName evidence="2">Uncharacterized protein</fullName>
    </submittedName>
</protein>
<evidence type="ECO:0000313" key="3">
    <source>
        <dbReference type="Proteomes" id="UP000886523"/>
    </source>
</evidence>
<evidence type="ECO:0000256" key="1">
    <source>
        <dbReference type="SAM" id="MobiDB-lite"/>
    </source>
</evidence>
<reference evidence="2" key="1">
    <citation type="journal article" date="2020" name="Nat. Commun.">
        <title>Large-scale genome sequencing of mycorrhizal fungi provides insights into the early evolution of symbiotic traits.</title>
        <authorList>
            <person name="Miyauchi S."/>
            <person name="Kiss E."/>
            <person name="Kuo A."/>
            <person name="Drula E."/>
            <person name="Kohler A."/>
            <person name="Sanchez-Garcia M."/>
            <person name="Morin E."/>
            <person name="Andreopoulos B."/>
            <person name="Barry K.W."/>
            <person name="Bonito G."/>
            <person name="Buee M."/>
            <person name="Carver A."/>
            <person name="Chen C."/>
            <person name="Cichocki N."/>
            <person name="Clum A."/>
            <person name="Culley D."/>
            <person name="Crous P.W."/>
            <person name="Fauchery L."/>
            <person name="Girlanda M."/>
            <person name="Hayes R.D."/>
            <person name="Keri Z."/>
            <person name="LaButti K."/>
            <person name="Lipzen A."/>
            <person name="Lombard V."/>
            <person name="Magnuson J."/>
            <person name="Maillard F."/>
            <person name="Murat C."/>
            <person name="Nolan M."/>
            <person name="Ohm R.A."/>
            <person name="Pangilinan J."/>
            <person name="Pereira M.F."/>
            <person name="Perotto S."/>
            <person name="Peter M."/>
            <person name="Pfister S."/>
            <person name="Riley R."/>
            <person name="Sitrit Y."/>
            <person name="Stielow J.B."/>
            <person name="Szollosi G."/>
            <person name="Zifcakova L."/>
            <person name="Stursova M."/>
            <person name="Spatafora J.W."/>
            <person name="Tedersoo L."/>
            <person name="Vaario L.M."/>
            <person name="Yamada A."/>
            <person name="Yan M."/>
            <person name="Wang P."/>
            <person name="Xu J."/>
            <person name="Bruns T."/>
            <person name="Baldrian P."/>
            <person name="Vilgalys R."/>
            <person name="Dunand C."/>
            <person name="Henrissat B."/>
            <person name="Grigoriev I.V."/>
            <person name="Hibbett D."/>
            <person name="Nagy L.G."/>
            <person name="Martin F.M."/>
        </authorList>
    </citation>
    <scope>NUCLEOTIDE SEQUENCE</scope>
    <source>
        <strain evidence="2">UP504</strain>
    </source>
</reference>
<feature type="compositionally biased region" description="Low complexity" evidence="1">
    <location>
        <begin position="70"/>
        <end position="87"/>
    </location>
</feature>
<proteinExistence type="predicted"/>
<dbReference type="AlphaFoldDB" id="A0A9P6ABV3"/>
<feature type="region of interest" description="Disordered" evidence="1">
    <location>
        <begin position="43"/>
        <end position="87"/>
    </location>
</feature>
<feature type="compositionally biased region" description="Low complexity" evidence="1">
    <location>
        <begin position="1"/>
        <end position="19"/>
    </location>
</feature>
<feature type="region of interest" description="Disordered" evidence="1">
    <location>
        <begin position="1"/>
        <end position="24"/>
    </location>
</feature>
<dbReference type="Proteomes" id="UP000886523">
    <property type="component" value="Unassembled WGS sequence"/>
</dbReference>
<gene>
    <name evidence="2" type="ORF">BS47DRAFT_38112</name>
</gene>
<organism evidence="2 3">
    <name type="scientific">Hydnum rufescens UP504</name>
    <dbReference type="NCBI Taxonomy" id="1448309"/>
    <lineage>
        <taxon>Eukaryota</taxon>
        <taxon>Fungi</taxon>
        <taxon>Dikarya</taxon>
        <taxon>Basidiomycota</taxon>
        <taxon>Agaricomycotina</taxon>
        <taxon>Agaricomycetes</taxon>
        <taxon>Cantharellales</taxon>
        <taxon>Hydnaceae</taxon>
        <taxon>Hydnum</taxon>
    </lineage>
</organism>
<comment type="caution">
    <text evidence="2">The sequence shown here is derived from an EMBL/GenBank/DDBJ whole genome shotgun (WGS) entry which is preliminary data.</text>
</comment>
<keyword evidence="3" id="KW-1185">Reference proteome</keyword>
<dbReference type="EMBL" id="MU129914">
    <property type="protein sequence ID" value="KAF9502590.1"/>
    <property type="molecule type" value="Genomic_DNA"/>
</dbReference>
<name>A0A9P6ABV3_9AGAM</name>
<sequence>MRDGILQESPLESPELPSSDRFQSVDPQRINVNFMAKSTSVALGNTDASTSQLVARQRASFEPPHPRQPSGSSRSFDSASVSRLVHC</sequence>
<accession>A0A9P6ABV3</accession>
<feature type="compositionally biased region" description="Polar residues" evidence="1">
    <location>
        <begin position="43"/>
        <end position="54"/>
    </location>
</feature>
<evidence type="ECO:0000313" key="2">
    <source>
        <dbReference type="EMBL" id="KAF9502590.1"/>
    </source>
</evidence>